<proteinExistence type="predicted"/>
<feature type="domain" description="Rhodanese" evidence="3">
    <location>
        <begin position="50"/>
        <end position="152"/>
    </location>
</feature>
<evidence type="ECO:0000256" key="1">
    <source>
        <dbReference type="ARBA" id="ARBA00022679"/>
    </source>
</evidence>
<protein>
    <submittedName>
        <fullName evidence="4">Sulfurtransferase</fullName>
    </submittedName>
</protein>
<dbReference type="PANTHER" id="PTHR11364">
    <property type="entry name" value="THIOSULFATE SULFERTANSFERASE"/>
    <property type="match status" value="1"/>
</dbReference>
<gene>
    <name evidence="4" type="ORF">F4Y60_12155</name>
</gene>
<name>A0A6B0Y3X7_9RHOB</name>
<dbReference type="CDD" id="cd01448">
    <property type="entry name" value="TST_Repeat_1"/>
    <property type="match status" value="1"/>
</dbReference>
<reference evidence="4" key="1">
    <citation type="submission" date="2019-09" db="EMBL/GenBank/DDBJ databases">
        <title>Characterisation of the sponge microbiome using genome-centric metagenomics.</title>
        <authorList>
            <person name="Engelberts J.P."/>
            <person name="Robbins S.J."/>
            <person name="De Goeij J.M."/>
            <person name="Aranda M."/>
            <person name="Bell S.C."/>
            <person name="Webster N.S."/>
        </authorList>
    </citation>
    <scope>NUCLEOTIDE SEQUENCE</scope>
    <source>
        <strain evidence="4">SB0664_bin_43</strain>
    </source>
</reference>
<dbReference type="InterPro" id="IPR045078">
    <property type="entry name" value="TST/MPST-like"/>
</dbReference>
<keyword evidence="1 4" id="KW-0808">Transferase</keyword>
<dbReference type="SMART" id="SM00450">
    <property type="entry name" value="RHOD"/>
    <property type="match status" value="2"/>
</dbReference>
<evidence type="ECO:0000256" key="2">
    <source>
        <dbReference type="ARBA" id="ARBA00022737"/>
    </source>
</evidence>
<dbReference type="InterPro" id="IPR001763">
    <property type="entry name" value="Rhodanese-like_dom"/>
</dbReference>
<dbReference type="EMBL" id="VXRY01000498">
    <property type="protein sequence ID" value="MXY34812.1"/>
    <property type="molecule type" value="Genomic_DNA"/>
</dbReference>
<dbReference type="AlphaFoldDB" id="A0A6B0Y3X7"/>
<dbReference type="Gene3D" id="3.40.250.10">
    <property type="entry name" value="Rhodanese-like domain"/>
    <property type="match status" value="2"/>
</dbReference>
<dbReference type="PROSITE" id="PS50206">
    <property type="entry name" value="RHODANESE_3"/>
    <property type="match status" value="2"/>
</dbReference>
<organism evidence="4">
    <name type="scientific">Boseongicola sp. SB0664_bin_43</name>
    <dbReference type="NCBI Taxonomy" id="2604844"/>
    <lineage>
        <taxon>Bacteria</taxon>
        <taxon>Pseudomonadati</taxon>
        <taxon>Pseudomonadota</taxon>
        <taxon>Alphaproteobacteria</taxon>
        <taxon>Rhodobacterales</taxon>
        <taxon>Paracoccaceae</taxon>
        <taxon>Boseongicola</taxon>
    </lineage>
</organism>
<keyword evidence="2" id="KW-0677">Repeat</keyword>
<evidence type="ECO:0000259" key="3">
    <source>
        <dbReference type="PROSITE" id="PS50206"/>
    </source>
</evidence>
<dbReference type="Pfam" id="PF00581">
    <property type="entry name" value="Rhodanese"/>
    <property type="match status" value="2"/>
</dbReference>
<accession>A0A6B0Y3X7</accession>
<dbReference type="PANTHER" id="PTHR11364:SF27">
    <property type="entry name" value="SULFURTRANSFERASE"/>
    <property type="match status" value="1"/>
</dbReference>
<comment type="caution">
    <text evidence="4">The sequence shown here is derived from an EMBL/GenBank/DDBJ whole genome shotgun (WGS) entry which is preliminary data.</text>
</comment>
<dbReference type="GO" id="GO:0004792">
    <property type="term" value="F:thiosulfate-cyanide sulfurtransferase activity"/>
    <property type="evidence" value="ECO:0007669"/>
    <property type="project" value="TreeGrafter"/>
</dbReference>
<dbReference type="SUPFAM" id="SSF52821">
    <property type="entry name" value="Rhodanese/Cell cycle control phosphatase"/>
    <property type="match status" value="2"/>
</dbReference>
<evidence type="ECO:0000313" key="4">
    <source>
        <dbReference type="EMBL" id="MXY34812.1"/>
    </source>
</evidence>
<sequence length="300" mass="33074">MVRTTLKRIAALTLVLAFLSGPLLAERYKGFPRGHALITASELKSMLESPGPRPVVLAAVGKLSWLAGRIPGASHAPRRSYTDREGMAVSRQQFQRFARRHGIDDSTQVVVYDEKYDAARLWWLFFLYGKTDVRLLDGGMAAWKAAGHGVDRGFGRSPPGGGRFVASPALDGWVADIEDVAEAATGGSPIWDTRDLGEWNGASIGGLPPGRIDRARFIGWKAFRRADEGRPSEFRTAAETSAVLDAAGFDPSSDHIFYCHSGVRAATPLLALYLMGYPVERLRLYDGSWIDWSRQRLRNR</sequence>
<feature type="domain" description="Rhodanese" evidence="3">
    <location>
        <begin position="184"/>
        <end position="296"/>
    </location>
</feature>
<dbReference type="InterPro" id="IPR036873">
    <property type="entry name" value="Rhodanese-like_dom_sf"/>
</dbReference>